<accession>A0A6J7B0D0</accession>
<gene>
    <name evidence="3" type="ORF">UFOPK3227_00396</name>
</gene>
<evidence type="ECO:0000313" key="3">
    <source>
        <dbReference type="EMBL" id="CAB4837379.1"/>
    </source>
</evidence>
<keyword evidence="2" id="KW-0812">Transmembrane</keyword>
<feature type="transmembrane region" description="Helical" evidence="2">
    <location>
        <begin position="7"/>
        <end position="26"/>
    </location>
</feature>
<feature type="region of interest" description="Disordered" evidence="1">
    <location>
        <begin position="502"/>
        <end position="532"/>
    </location>
</feature>
<reference evidence="3" key="1">
    <citation type="submission" date="2020-05" db="EMBL/GenBank/DDBJ databases">
        <authorList>
            <person name="Chiriac C."/>
            <person name="Salcher M."/>
            <person name="Ghai R."/>
            <person name="Kavagutti S V."/>
        </authorList>
    </citation>
    <scope>NUCLEOTIDE SEQUENCE</scope>
</reference>
<evidence type="ECO:0000256" key="1">
    <source>
        <dbReference type="SAM" id="MobiDB-lite"/>
    </source>
</evidence>
<proteinExistence type="predicted"/>
<dbReference type="EMBL" id="CAFAHD010000028">
    <property type="protein sequence ID" value="CAB4837379.1"/>
    <property type="molecule type" value="Genomic_DNA"/>
</dbReference>
<sequence>MKSPFAILYLFFYAAGWSVLLVLQTACTTNLKTSTDAYHAGDFAKANEEIEKLVPDNTEAKASTDPPITVCDRDLMWAGLEKAKINQEDGKFKKSLKLYTYLHDRADFLRTIESFYARNPADMKNWDARQFMQDAGQAFVGADQTDYVLQPYEMILINAYAMLDAMMLGDDAAPYAKRAVRLQEFEREDLQRVGVEVTQPNADKVDSALHSKAPQLAGFNIGTVFGADGFTNANAALSEAIRSAKEARAADPRVTLACVLEWAAYVIAGDFGAAETAAKMVRETSGASKLANALQAVKAQDDFVLVLVGAGRAPERDYFSVRIPIPIPNIATGYYRGVYPFLKFRTQNRPNQITITSQTGTNTLEVIDSIDAIMARNFQRREVELWWIPTIRGIIRTAASMAAQAAMNKNDKNDGYAKLGILLANLVVAEAEQADLRVWSTLPGAHYAALVKRPADGVLNIETGAGSTKCKVSANVKEGSSMVYIRALTPNMHTKAYVASLMPKSSKESKPGAATEMPAPVTAIPNSAAATN</sequence>
<evidence type="ECO:0000256" key="2">
    <source>
        <dbReference type="SAM" id="Phobius"/>
    </source>
</evidence>
<name>A0A6J7B0D0_9ZZZZ</name>
<organism evidence="3">
    <name type="scientific">freshwater metagenome</name>
    <dbReference type="NCBI Taxonomy" id="449393"/>
    <lineage>
        <taxon>unclassified sequences</taxon>
        <taxon>metagenomes</taxon>
        <taxon>ecological metagenomes</taxon>
    </lineage>
</organism>
<keyword evidence="2" id="KW-1133">Transmembrane helix</keyword>
<dbReference type="AlphaFoldDB" id="A0A6J7B0D0"/>
<keyword evidence="2" id="KW-0472">Membrane</keyword>
<protein>
    <submittedName>
        <fullName evidence="3">Unannotated protein</fullName>
    </submittedName>
</protein>